<dbReference type="EMBL" id="OBEB01000003">
    <property type="protein sequence ID" value="SNY51296.1"/>
    <property type="molecule type" value="Genomic_DNA"/>
</dbReference>
<keyword evidence="1" id="KW-0812">Transmembrane</keyword>
<protein>
    <recommendedName>
        <fullName evidence="4">DUF4386 domain-containing protein</fullName>
    </recommendedName>
</protein>
<evidence type="ECO:0000313" key="2">
    <source>
        <dbReference type="EMBL" id="SNY51296.1"/>
    </source>
</evidence>
<accession>A0A285IW17</accession>
<feature type="transmembrane region" description="Helical" evidence="1">
    <location>
        <begin position="193"/>
        <end position="212"/>
    </location>
</feature>
<feature type="transmembrane region" description="Helical" evidence="1">
    <location>
        <begin position="166"/>
        <end position="187"/>
    </location>
</feature>
<gene>
    <name evidence="2" type="ORF">SAMN06297280_1809</name>
</gene>
<dbReference type="AlphaFoldDB" id="A0A285IW17"/>
<organism evidence="2 3">
    <name type="scientific">Arsukibacterium tuosuense</name>
    <dbReference type="NCBI Taxonomy" id="1323745"/>
    <lineage>
        <taxon>Bacteria</taxon>
        <taxon>Pseudomonadati</taxon>
        <taxon>Pseudomonadota</taxon>
        <taxon>Gammaproteobacteria</taxon>
        <taxon>Chromatiales</taxon>
        <taxon>Chromatiaceae</taxon>
        <taxon>Arsukibacterium</taxon>
    </lineage>
</organism>
<sequence>MQKMKNSTLVGILLLLQMAGGIYLNFSFLAIFKSDIFTVDVSNLTLALGGATLIALLLSFINVMVGSISAQKYYQRHPVLCLLLIMFAALGLISTGFEYGNLANYTAFISDIRLRGVQELSGTLEFIRLQIVSERNESHHLALFFSSLSLLFFYILLYRATQIARLILAFAIAACLLQLIALGNTFFQGQVIMAIQLPLVVTQLVMPIYFIVFGFRSKAESLPCPGGDTQAQDKVQGA</sequence>
<keyword evidence="1" id="KW-1133">Transmembrane helix</keyword>
<feature type="transmembrane region" description="Helical" evidence="1">
    <location>
        <begin position="141"/>
        <end position="159"/>
    </location>
</feature>
<proteinExistence type="predicted"/>
<keyword evidence="1" id="KW-0472">Membrane</keyword>
<evidence type="ECO:0008006" key="4">
    <source>
        <dbReference type="Google" id="ProtNLM"/>
    </source>
</evidence>
<dbReference type="OrthoDB" id="6331853at2"/>
<dbReference type="RefSeq" id="WP_097111060.1">
    <property type="nucleotide sequence ID" value="NZ_OBEB01000003.1"/>
</dbReference>
<reference evidence="3" key="1">
    <citation type="submission" date="2017-09" db="EMBL/GenBank/DDBJ databases">
        <authorList>
            <person name="Varghese N."/>
            <person name="Submissions S."/>
        </authorList>
    </citation>
    <scope>NUCLEOTIDE SEQUENCE [LARGE SCALE GENOMIC DNA]</scope>
    <source>
        <strain evidence="3">CGMCC 1.12461</strain>
    </source>
</reference>
<name>A0A285IW17_9GAMM</name>
<feature type="transmembrane region" description="Helical" evidence="1">
    <location>
        <begin position="12"/>
        <end position="32"/>
    </location>
</feature>
<evidence type="ECO:0000313" key="3">
    <source>
        <dbReference type="Proteomes" id="UP000219353"/>
    </source>
</evidence>
<keyword evidence="3" id="KW-1185">Reference proteome</keyword>
<dbReference type="Proteomes" id="UP000219353">
    <property type="component" value="Unassembled WGS sequence"/>
</dbReference>
<evidence type="ECO:0000256" key="1">
    <source>
        <dbReference type="SAM" id="Phobius"/>
    </source>
</evidence>
<feature type="transmembrane region" description="Helical" evidence="1">
    <location>
        <begin position="77"/>
        <end position="97"/>
    </location>
</feature>
<feature type="transmembrane region" description="Helical" evidence="1">
    <location>
        <begin position="44"/>
        <end position="65"/>
    </location>
</feature>